<evidence type="ECO:0000256" key="2">
    <source>
        <dbReference type="ARBA" id="ARBA00022679"/>
    </source>
</evidence>
<protein>
    <recommendedName>
        <fullName evidence="5">Acetyltransferase</fullName>
        <ecNumber evidence="5">2.3.1.-</ecNumber>
    </recommendedName>
</protein>
<dbReference type="InterPro" id="IPR001451">
    <property type="entry name" value="Hexapep"/>
</dbReference>
<dbReference type="SUPFAM" id="SSF51161">
    <property type="entry name" value="Trimeric LpxA-like enzymes"/>
    <property type="match status" value="1"/>
</dbReference>
<evidence type="ECO:0000256" key="1">
    <source>
        <dbReference type="ARBA" id="ARBA00007274"/>
    </source>
</evidence>
<dbReference type="SMART" id="SM01266">
    <property type="entry name" value="Mac"/>
    <property type="match status" value="1"/>
</dbReference>
<dbReference type="Proteomes" id="UP001597440">
    <property type="component" value="Unassembled WGS sequence"/>
</dbReference>
<sequence>MQSTLSEQEKMISGEPYYANRKELTTLRLKAQRLCFRYNQIDPKNHRERKGLIRGLFGKTEGLFCIEQPFYCDYGFNIEIGEFFFSNYHLTILDCAPVKIGNNVMLGPSVSIYTAGHPIHHELRNTGLEYALPVTIGDNVWIGGHVVINPNVTIGNNTVIGSGSVVTKDIPDNVIAVGNPCKVLRAITEEDKKFYFQNRPIEFNTDIEE</sequence>
<keyword evidence="3" id="KW-0677">Repeat</keyword>
<dbReference type="EMBL" id="JBHULD010000018">
    <property type="protein sequence ID" value="MFD2556149.1"/>
    <property type="molecule type" value="Genomic_DNA"/>
</dbReference>
<comment type="caution">
    <text evidence="7">The sequence shown here is derived from an EMBL/GenBank/DDBJ whole genome shotgun (WGS) entry which is preliminary data.</text>
</comment>
<gene>
    <name evidence="7" type="ORF">ACFSQW_17275</name>
</gene>
<reference evidence="8" key="1">
    <citation type="journal article" date="2019" name="Int. J. Syst. Evol. Microbiol.">
        <title>The Global Catalogue of Microorganisms (GCM) 10K type strain sequencing project: providing services to taxonomists for standard genome sequencing and annotation.</title>
        <authorList>
            <consortium name="The Broad Institute Genomics Platform"/>
            <consortium name="The Broad Institute Genome Sequencing Center for Infectious Disease"/>
            <person name="Wu L."/>
            <person name="Ma J."/>
        </authorList>
    </citation>
    <scope>NUCLEOTIDE SEQUENCE [LARGE SCALE GENOMIC DNA]</scope>
    <source>
        <strain evidence="8">KCTC 52298</strain>
    </source>
</reference>
<keyword evidence="4 5" id="KW-0012">Acyltransferase</keyword>
<feature type="domain" description="Maltose/galactoside acetyltransferase" evidence="6">
    <location>
        <begin position="8"/>
        <end position="62"/>
    </location>
</feature>
<dbReference type="EC" id="2.3.1.-" evidence="5"/>
<dbReference type="PANTHER" id="PTHR43017:SF1">
    <property type="entry name" value="ACETYLTRANSFERASE YJL218W-RELATED"/>
    <property type="match status" value="1"/>
</dbReference>
<comment type="similarity">
    <text evidence="1 5">Belongs to the transferase hexapeptide repeat family.</text>
</comment>
<dbReference type="Pfam" id="PF00132">
    <property type="entry name" value="Hexapep"/>
    <property type="match status" value="1"/>
</dbReference>
<dbReference type="Pfam" id="PF12464">
    <property type="entry name" value="Mac"/>
    <property type="match status" value="1"/>
</dbReference>
<evidence type="ECO:0000256" key="3">
    <source>
        <dbReference type="ARBA" id="ARBA00022737"/>
    </source>
</evidence>
<dbReference type="InterPro" id="IPR024688">
    <property type="entry name" value="Mac_dom"/>
</dbReference>
<organism evidence="7 8">
    <name type="scientific">Sphingobacterium tabacisoli</name>
    <dbReference type="NCBI Taxonomy" id="2044855"/>
    <lineage>
        <taxon>Bacteria</taxon>
        <taxon>Pseudomonadati</taxon>
        <taxon>Bacteroidota</taxon>
        <taxon>Sphingobacteriia</taxon>
        <taxon>Sphingobacteriales</taxon>
        <taxon>Sphingobacteriaceae</taxon>
        <taxon>Sphingobacterium</taxon>
    </lineage>
</organism>
<dbReference type="InterPro" id="IPR011004">
    <property type="entry name" value="Trimer_LpxA-like_sf"/>
</dbReference>
<dbReference type="PANTHER" id="PTHR43017">
    <property type="entry name" value="GALACTOSIDE O-ACETYLTRANSFERASE"/>
    <property type="match status" value="1"/>
</dbReference>
<dbReference type="Gene3D" id="2.160.10.10">
    <property type="entry name" value="Hexapeptide repeat proteins"/>
    <property type="match status" value="1"/>
</dbReference>
<keyword evidence="2 5" id="KW-0808">Transferase</keyword>
<dbReference type="InterPro" id="IPR018357">
    <property type="entry name" value="Hexapep_transf_CS"/>
</dbReference>
<evidence type="ECO:0000259" key="6">
    <source>
        <dbReference type="SMART" id="SM01266"/>
    </source>
</evidence>
<name>A0ABW5L5Y6_9SPHI</name>
<dbReference type="InterPro" id="IPR039369">
    <property type="entry name" value="LacA-like"/>
</dbReference>
<keyword evidence="8" id="KW-1185">Reference proteome</keyword>
<dbReference type="PROSITE" id="PS00101">
    <property type="entry name" value="HEXAPEP_TRANSFERASES"/>
    <property type="match status" value="1"/>
</dbReference>
<proteinExistence type="inferred from homology"/>
<accession>A0ABW5L5Y6</accession>
<evidence type="ECO:0000313" key="7">
    <source>
        <dbReference type="EMBL" id="MFD2556149.1"/>
    </source>
</evidence>
<evidence type="ECO:0000256" key="5">
    <source>
        <dbReference type="RuleBase" id="RU367021"/>
    </source>
</evidence>
<dbReference type="RefSeq" id="WP_210352775.1">
    <property type="nucleotide sequence ID" value="NZ_JAEQMU010000001.1"/>
</dbReference>
<evidence type="ECO:0000313" key="8">
    <source>
        <dbReference type="Proteomes" id="UP001597440"/>
    </source>
</evidence>
<dbReference type="CDD" id="cd03357">
    <property type="entry name" value="LbH_MAT_GAT"/>
    <property type="match status" value="1"/>
</dbReference>
<dbReference type="GO" id="GO:0016746">
    <property type="term" value="F:acyltransferase activity"/>
    <property type="evidence" value="ECO:0007669"/>
    <property type="project" value="UniProtKB-KW"/>
</dbReference>
<evidence type="ECO:0000256" key="4">
    <source>
        <dbReference type="ARBA" id="ARBA00023315"/>
    </source>
</evidence>